<dbReference type="SUPFAM" id="SSF52540">
    <property type="entry name" value="P-loop containing nucleoside triphosphate hydrolases"/>
    <property type="match status" value="1"/>
</dbReference>
<dbReference type="GO" id="GO:0008408">
    <property type="term" value="F:3'-5' exonuclease activity"/>
    <property type="evidence" value="ECO:0007669"/>
    <property type="project" value="InterPro"/>
</dbReference>
<comment type="catalytic activity">
    <reaction evidence="3">
        <text>DNA(n) + a 2'-deoxyribonucleoside 5'-triphosphate = DNA(n+1) + diphosphate</text>
        <dbReference type="Rhea" id="RHEA:22508"/>
        <dbReference type="Rhea" id="RHEA-COMP:17339"/>
        <dbReference type="Rhea" id="RHEA-COMP:17340"/>
        <dbReference type="ChEBI" id="CHEBI:33019"/>
        <dbReference type="ChEBI" id="CHEBI:61560"/>
        <dbReference type="ChEBI" id="CHEBI:173112"/>
        <dbReference type="EC" id="2.7.7.7"/>
    </reaction>
</comment>
<dbReference type="Gene3D" id="3.40.50.300">
    <property type="entry name" value="P-loop containing nucleotide triphosphate hydrolases"/>
    <property type="match status" value="1"/>
</dbReference>
<evidence type="ECO:0000256" key="3">
    <source>
        <dbReference type="ARBA" id="ARBA00049244"/>
    </source>
</evidence>
<dbReference type="AlphaFoldDB" id="A0A4R6MEF6"/>
<keyword evidence="2" id="KW-0239">DNA-directed DNA polymerase</keyword>
<dbReference type="GO" id="GO:0006261">
    <property type="term" value="P:DNA-templated DNA replication"/>
    <property type="evidence" value="ECO:0007669"/>
    <property type="project" value="TreeGrafter"/>
</dbReference>
<gene>
    <name evidence="4" type="ORF">DFP79_1003</name>
</gene>
<dbReference type="GO" id="GO:0009360">
    <property type="term" value="C:DNA polymerase III complex"/>
    <property type="evidence" value="ECO:0007669"/>
    <property type="project" value="TreeGrafter"/>
</dbReference>
<dbReference type="InterPro" id="IPR004622">
    <property type="entry name" value="DNA_pol_HolB"/>
</dbReference>
<dbReference type="InterPro" id="IPR050238">
    <property type="entry name" value="DNA_Rep/Repair_Clamp_Loader"/>
</dbReference>
<evidence type="ECO:0000313" key="4">
    <source>
        <dbReference type="EMBL" id="TDO99984.1"/>
    </source>
</evidence>
<keyword evidence="2" id="KW-0808">Transferase</keyword>
<sequence>MKLLQSKAEDWRKNGTFHHALLLTGEEGVGQEVLARSLADLLMCESDNAPCGHCHSCQLMLAGSHPDYLYIDGSEGTIKVDVVRQLIVRVSKKAQVGKVKVLLLHDAHSMNINAANAVLKALEEPPENTFFILTTSSSHGMLPTIQSRCQKMVLDSPDRNDVTTWLEQEGHSEVSDLFWLTQQPYHLLALKEKGYDALYRSLPNKVRVLLTGEDSVTNIVKGVDQSNILALCDGYAAILHQVIQYSASGYLSGELKEVGELMLSKRSIYHLMARYDAIIGLKQSLKRSNLNPVMQLTYELNQW</sequence>
<dbReference type="RefSeq" id="WP_166637638.1">
    <property type="nucleotide sequence ID" value="NZ_SNXC01000009.1"/>
</dbReference>
<keyword evidence="5" id="KW-1185">Reference proteome</keyword>
<dbReference type="CDD" id="cd00009">
    <property type="entry name" value="AAA"/>
    <property type="match status" value="1"/>
</dbReference>
<name>A0A4R6MEF6_9GAMM</name>
<dbReference type="PANTHER" id="PTHR11669">
    <property type="entry name" value="REPLICATION FACTOR C / DNA POLYMERASE III GAMMA-TAU SUBUNIT"/>
    <property type="match status" value="1"/>
</dbReference>
<dbReference type="GO" id="GO:0003887">
    <property type="term" value="F:DNA-directed DNA polymerase activity"/>
    <property type="evidence" value="ECO:0007669"/>
    <property type="project" value="UniProtKB-KW"/>
</dbReference>
<dbReference type="EMBL" id="SNXC01000009">
    <property type="protein sequence ID" value="TDO99984.1"/>
    <property type="molecule type" value="Genomic_DNA"/>
</dbReference>
<evidence type="ECO:0000256" key="1">
    <source>
        <dbReference type="ARBA" id="ARBA00012417"/>
    </source>
</evidence>
<dbReference type="NCBIfam" id="TIGR00678">
    <property type="entry name" value="holB"/>
    <property type="match status" value="1"/>
</dbReference>
<comment type="caution">
    <text evidence="4">The sequence shown here is derived from an EMBL/GenBank/DDBJ whole genome shotgun (WGS) entry which is preliminary data.</text>
</comment>
<dbReference type="PANTHER" id="PTHR11669:SF8">
    <property type="entry name" value="DNA POLYMERASE III SUBUNIT DELTA"/>
    <property type="match status" value="1"/>
</dbReference>
<dbReference type="InterPro" id="IPR027417">
    <property type="entry name" value="P-loop_NTPase"/>
</dbReference>
<organism evidence="4 5">
    <name type="scientific">Marinomonas balearica</name>
    <dbReference type="NCBI Taxonomy" id="491947"/>
    <lineage>
        <taxon>Bacteria</taxon>
        <taxon>Pseudomonadati</taxon>
        <taxon>Pseudomonadota</taxon>
        <taxon>Gammaproteobacteria</taxon>
        <taxon>Oceanospirillales</taxon>
        <taxon>Oceanospirillaceae</taxon>
        <taxon>Marinomonas</taxon>
    </lineage>
</organism>
<reference evidence="4 5" key="1">
    <citation type="submission" date="2019-03" db="EMBL/GenBank/DDBJ databases">
        <title>Genomic Encyclopedia of Type Strains, Phase III (KMG-III): the genomes of soil and plant-associated and newly described type strains.</title>
        <authorList>
            <person name="Whitman W."/>
        </authorList>
    </citation>
    <scope>NUCLEOTIDE SEQUENCE [LARGE SCALE GENOMIC DNA]</scope>
    <source>
        <strain evidence="4 5">CECT 7378</strain>
    </source>
</reference>
<accession>A0A4R6MEF6</accession>
<dbReference type="Proteomes" id="UP000294656">
    <property type="component" value="Unassembled WGS sequence"/>
</dbReference>
<evidence type="ECO:0000313" key="5">
    <source>
        <dbReference type="Proteomes" id="UP000294656"/>
    </source>
</evidence>
<dbReference type="EC" id="2.7.7.7" evidence="1"/>
<dbReference type="Pfam" id="PF13177">
    <property type="entry name" value="DNA_pol3_delta2"/>
    <property type="match status" value="1"/>
</dbReference>
<protein>
    <recommendedName>
        <fullName evidence="1">DNA-directed DNA polymerase</fullName>
        <ecNumber evidence="1">2.7.7.7</ecNumber>
    </recommendedName>
</protein>
<proteinExistence type="predicted"/>
<keyword evidence="2" id="KW-0548">Nucleotidyltransferase</keyword>
<evidence type="ECO:0000256" key="2">
    <source>
        <dbReference type="ARBA" id="ARBA00022932"/>
    </source>
</evidence>